<keyword evidence="2 5" id="KW-0812">Transmembrane</keyword>
<dbReference type="eggNOG" id="COG1971">
    <property type="taxonomic scope" value="Bacteria"/>
</dbReference>
<evidence type="ECO:0000256" key="3">
    <source>
        <dbReference type="ARBA" id="ARBA00022989"/>
    </source>
</evidence>
<evidence type="ECO:0000256" key="4">
    <source>
        <dbReference type="ARBA" id="ARBA00023136"/>
    </source>
</evidence>
<feature type="transmembrane region" description="Helical" evidence="5">
    <location>
        <begin position="68"/>
        <end position="87"/>
    </location>
</feature>
<evidence type="ECO:0000313" key="7">
    <source>
        <dbReference type="Proteomes" id="UP000010420"/>
    </source>
</evidence>
<evidence type="ECO:0000313" key="6">
    <source>
        <dbReference type="EMBL" id="EKY23486.1"/>
    </source>
</evidence>
<dbReference type="RefSeq" id="WP_005215254.1">
    <property type="nucleotide sequence ID" value="NZ_KB291690.1"/>
</dbReference>
<reference evidence="6 7" key="1">
    <citation type="submission" date="2012-05" db="EMBL/GenBank/DDBJ databases">
        <authorList>
            <person name="Weinstock G."/>
            <person name="Sodergren E."/>
            <person name="Lobos E.A."/>
            <person name="Fulton L."/>
            <person name="Fulton R."/>
            <person name="Courtney L."/>
            <person name="Fronick C."/>
            <person name="O'Laughlin M."/>
            <person name="Godfrey J."/>
            <person name="Wilson R.M."/>
            <person name="Miner T."/>
            <person name="Farmer C."/>
            <person name="Delehaunty K."/>
            <person name="Cordes M."/>
            <person name="Minx P."/>
            <person name="Tomlinson C."/>
            <person name="Chen J."/>
            <person name="Wollam A."/>
            <person name="Pepin K.H."/>
            <person name="Bhonagiri V."/>
            <person name="Zhang X."/>
            <person name="Suruliraj S."/>
            <person name="Warren W."/>
            <person name="Mitreva M."/>
            <person name="Mardis E.R."/>
            <person name="Wilson R.K."/>
        </authorList>
    </citation>
    <scope>NUCLEOTIDE SEQUENCE [LARGE SCALE GENOMIC DNA]</scope>
    <source>
        <strain evidence="6 7">DSM 1785</strain>
    </source>
</reference>
<evidence type="ECO:0000256" key="2">
    <source>
        <dbReference type="ARBA" id="ARBA00022692"/>
    </source>
</evidence>
<feature type="transmembrane region" description="Helical" evidence="5">
    <location>
        <begin position="6"/>
        <end position="26"/>
    </location>
</feature>
<gene>
    <name evidence="6" type="ORF">HMPREF0216_02922</name>
</gene>
<dbReference type="AlphaFoldDB" id="L1Q6F0"/>
<keyword evidence="4 5" id="KW-0472">Membrane</keyword>
<feature type="transmembrane region" description="Helical" evidence="5">
    <location>
        <begin position="33"/>
        <end position="56"/>
    </location>
</feature>
<dbReference type="STRING" id="545697.HMPREF0216_02922"/>
<evidence type="ECO:0000256" key="5">
    <source>
        <dbReference type="SAM" id="Phobius"/>
    </source>
</evidence>
<evidence type="ECO:0000256" key="1">
    <source>
        <dbReference type="ARBA" id="ARBA00022475"/>
    </source>
</evidence>
<dbReference type="Proteomes" id="UP000010420">
    <property type="component" value="Unassembled WGS sequence"/>
</dbReference>
<accession>L1Q6F0</accession>
<dbReference type="Pfam" id="PF02659">
    <property type="entry name" value="Mntp"/>
    <property type="match status" value="1"/>
</dbReference>
<dbReference type="InterPro" id="IPR014205">
    <property type="entry name" value="Spore_YtaF"/>
</dbReference>
<dbReference type="NCBIfam" id="TIGR02840">
    <property type="entry name" value="spore_YtaF"/>
    <property type="match status" value="1"/>
</dbReference>
<sequence length="207" mass="22362">MNIIPSILLAFSASLDSLIIGIAYGIKKIRIGLLINFIIALIVTFGTFISMILGAVVSELIPAIITKYIGSILLICIGIWMLFDCTIREKIKIKKENSSKELIESLCYDEIIINDKTADTNGSGNIEIKEAITLALALSINNFALGLSASMSGLSVTITTIFTFLFSILILVIGLKLGNSVLSKIFGKYSPVLSAIIIILMGVFQLI</sequence>
<feature type="transmembrane region" description="Helical" evidence="5">
    <location>
        <begin position="189"/>
        <end position="206"/>
    </location>
</feature>
<keyword evidence="3 5" id="KW-1133">Transmembrane helix</keyword>
<comment type="caution">
    <text evidence="6">The sequence shown here is derived from an EMBL/GenBank/DDBJ whole genome shotgun (WGS) entry which is preliminary data.</text>
</comment>
<dbReference type="PATRIC" id="fig|545697.3.peg.2871"/>
<dbReference type="EMBL" id="AMEZ01000102">
    <property type="protein sequence ID" value="EKY23486.1"/>
    <property type="molecule type" value="Genomic_DNA"/>
</dbReference>
<dbReference type="HOGENOM" id="CLU_094526_2_0_9"/>
<proteinExistence type="predicted"/>
<dbReference type="PANTHER" id="PTHR35529:SF2">
    <property type="entry name" value="SPORULATION PROTEIN YTAF-RELATED"/>
    <property type="match status" value="1"/>
</dbReference>
<dbReference type="OrthoDB" id="1679205at2"/>
<keyword evidence="1" id="KW-1003">Cell membrane</keyword>
<organism evidence="6 7">
    <name type="scientific">Clostridium celatum DSM 1785</name>
    <dbReference type="NCBI Taxonomy" id="545697"/>
    <lineage>
        <taxon>Bacteria</taxon>
        <taxon>Bacillati</taxon>
        <taxon>Bacillota</taxon>
        <taxon>Clostridia</taxon>
        <taxon>Eubacteriales</taxon>
        <taxon>Clostridiaceae</taxon>
        <taxon>Clostridium</taxon>
    </lineage>
</organism>
<protein>
    <submittedName>
        <fullName evidence="6">Putative sporulation protein YtaF</fullName>
    </submittedName>
</protein>
<feature type="transmembrane region" description="Helical" evidence="5">
    <location>
        <begin position="156"/>
        <end position="177"/>
    </location>
</feature>
<keyword evidence="7" id="KW-1185">Reference proteome</keyword>
<dbReference type="PANTHER" id="PTHR35529">
    <property type="entry name" value="MANGANESE EFFLUX PUMP MNTP-RELATED"/>
    <property type="match status" value="1"/>
</dbReference>
<dbReference type="InterPro" id="IPR003810">
    <property type="entry name" value="Mntp/YtaF"/>
</dbReference>
<name>L1Q6F0_9CLOT</name>